<dbReference type="KEGG" id="blac:94353427"/>
<gene>
    <name evidence="1" type="ORF">CCR75_009717</name>
</gene>
<proteinExistence type="predicted"/>
<comment type="caution">
    <text evidence="1">The sequence shown here is derived from an EMBL/GenBank/DDBJ whole genome shotgun (WGS) entry which is preliminary data.</text>
</comment>
<reference evidence="1 2" key="1">
    <citation type="journal article" date="2021" name="Genome Biol.">
        <title>AFLAP: assembly-free linkage analysis pipeline using k-mers from genome sequencing data.</title>
        <authorList>
            <person name="Fletcher K."/>
            <person name="Zhang L."/>
            <person name="Gil J."/>
            <person name="Han R."/>
            <person name="Cavanaugh K."/>
            <person name="Michelmore R."/>
        </authorList>
    </citation>
    <scope>NUCLEOTIDE SEQUENCE [LARGE SCALE GENOMIC DNA]</scope>
    <source>
        <strain evidence="1 2">SF5</strain>
    </source>
</reference>
<sequence length="69" mass="8151">MGLTNQEDFWDTDKDYDKKLFLISNKKWRSMKLSKLSATVTDTDWPFDRITSLIRLNTSYKDVQGKTSK</sequence>
<dbReference type="EMBL" id="SHOA02000008">
    <property type="protein sequence ID" value="TDH69910.1"/>
    <property type="molecule type" value="Genomic_DNA"/>
</dbReference>
<protein>
    <submittedName>
        <fullName evidence="1">Uncharacterized protein</fullName>
    </submittedName>
</protein>
<organism evidence="1 2">
    <name type="scientific">Bremia lactucae</name>
    <name type="common">Lettuce downy mildew</name>
    <dbReference type="NCBI Taxonomy" id="4779"/>
    <lineage>
        <taxon>Eukaryota</taxon>
        <taxon>Sar</taxon>
        <taxon>Stramenopiles</taxon>
        <taxon>Oomycota</taxon>
        <taxon>Peronosporomycetes</taxon>
        <taxon>Peronosporales</taxon>
        <taxon>Peronosporaceae</taxon>
        <taxon>Bremia</taxon>
    </lineage>
</organism>
<keyword evidence="2" id="KW-1185">Reference proteome</keyword>
<evidence type="ECO:0000313" key="2">
    <source>
        <dbReference type="Proteomes" id="UP000294530"/>
    </source>
</evidence>
<dbReference type="Proteomes" id="UP000294530">
    <property type="component" value="Unassembled WGS sequence"/>
</dbReference>
<dbReference type="RefSeq" id="XP_067819409.1">
    <property type="nucleotide sequence ID" value="XM_067967756.1"/>
</dbReference>
<dbReference type="AlphaFoldDB" id="A0A976FNL8"/>
<evidence type="ECO:0000313" key="1">
    <source>
        <dbReference type="EMBL" id="TDH69910.1"/>
    </source>
</evidence>
<dbReference type="GeneID" id="94353427"/>
<accession>A0A976FNL8</accession>
<name>A0A976FNL8_BRELC</name>